<accession>A0ABW7RMY7</accession>
<protein>
    <submittedName>
        <fullName evidence="3">2-keto-4-pentenoate hydratase</fullName>
    </submittedName>
</protein>
<dbReference type="InterPro" id="IPR011234">
    <property type="entry name" value="Fumarylacetoacetase-like_C"/>
</dbReference>
<name>A0ABW7RMY7_9ACTN</name>
<dbReference type="InterPro" id="IPR050772">
    <property type="entry name" value="Hydratase-Decarb/MhpD_sf"/>
</dbReference>
<feature type="domain" description="Fumarylacetoacetase-like C-terminal" evidence="2">
    <location>
        <begin position="101"/>
        <end position="260"/>
    </location>
</feature>
<dbReference type="SUPFAM" id="SSF56529">
    <property type="entry name" value="FAH"/>
    <property type="match status" value="1"/>
</dbReference>
<dbReference type="Pfam" id="PF01557">
    <property type="entry name" value="FAA_hydrolase"/>
    <property type="match status" value="1"/>
</dbReference>
<dbReference type="EMBL" id="JBIRGH010000032">
    <property type="protein sequence ID" value="MFH8589461.1"/>
    <property type="molecule type" value="Genomic_DNA"/>
</dbReference>
<organism evidence="3 4">
    <name type="scientific">Streptomyces celluloflavus</name>
    <dbReference type="NCBI Taxonomy" id="58344"/>
    <lineage>
        <taxon>Bacteria</taxon>
        <taxon>Bacillati</taxon>
        <taxon>Actinomycetota</taxon>
        <taxon>Actinomycetes</taxon>
        <taxon>Kitasatosporales</taxon>
        <taxon>Streptomycetaceae</taxon>
        <taxon>Streptomyces</taxon>
    </lineage>
</organism>
<dbReference type="Proteomes" id="UP001610990">
    <property type="component" value="Unassembled WGS sequence"/>
</dbReference>
<dbReference type="InterPro" id="IPR036663">
    <property type="entry name" value="Fumarylacetoacetase_C_sf"/>
</dbReference>
<reference evidence="3 4" key="1">
    <citation type="submission" date="2024-10" db="EMBL/GenBank/DDBJ databases">
        <title>The Natural Products Discovery Center: Release of the First 8490 Sequenced Strains for Exploring Actinobacteria Biosynthetic Diversity.</title>
        <authorList>
            <person name="Kalkreuter E."/>
            <person name="Kautsar S.A."/>
            <person name="Yang D."/>
            <person name="Bader C.D."/>
            <person name="Teijaro C.N."/>
            <person name="Fluegel L."/>
            <person name="Davis C.M."/>
            <person name="Simpson J.R."/>
            <person name="Lauterbach L."/>
            <person name="Steele A.D."/>
            <person name="Gui C."/>
            <person name="Meng S."/>
            <person name="Li G."/>
            <person name="Viehrig K."/>
            <person name="Ye F."/>
            <person name="Su P."/>
            <person name="Kiefer A.F."/>
            <person name="Nichols A."/>
            <person name="Cepeda A.J."/>
            <person name="Yan W."/>
            <person name="Fan B."/>
            <person name="Jiang Y."/>
            <person name="Adhikari A."/>
            <person name="Zheng C.-J."/>
            <person name="Schuster L."/>
            <person name="Cowan T.M."/>
            <person name="Smanski M.J."/>
            <person name="Chevrette M.G."/>
            <person name="De Carvalho L.P.S."/>
            <person name="Shen B."/>
        </authorList>
    </citation>
    <scope>NUCLEOTIDE SEQUENCE [LARGE SCALE GENOMIC DNA]</scope>
    <source>
        <strain evidence="3 4">NPDC018013</strain>
    </source>
</reference>
<keyword evidence="4" id="KW-1185">Reference proteome</keyword>
<comment type="caution">
    <text evidence="3">The sequence shown here is derived from an EMBL/GenBank/DDBJ whole genome shotgun (WGS) entry which is preliminary data.</text>
</comment>
<evidence type="ECO:0000256" key="1">
    <source>
        <dbReference type="ARBA" id="ARBA00023239"/>
    </source>
</evidence>
<keyword evidence="1" id="KW-0456">Lyase</keyword>
<dbReference type="Gene3D" id="3.90.850.10">
    <property type="entry name" value="Fumarylacetoacetase-like, C-terminal domain"/>
    <property type="match status" value="1"/>
</dbReference>
<dbReference type="RefSeq" id="WP_397676463.1">
    <property type="nucleotide sequence ID" value="NZ_JBIRGH010000032.1"/>
</dbReference>
<evidence type="ECO:0000313" key="4">
    <source>
        <dbReference type="Proteomes" id="UP001610990"/>
    </source>
</evidence>
<dbReference type="PANTHER" id="PTHR30143">
    <property type="entry name" value="ACID HYDRATASE"/>
    <property type="match status" value="1"/>
</dbReference>
<evidence type="ECO:0000313" key="3">
    <source>
        <dbReference type="EMBL" id="MFH8589461.1"/>
    </source>
</evidence>
<proteinExistence type="predicted"/>
<gene>
    <name evidence="3" type="ORF">ACH4GP_34665</name>
</gene>
<dbReference type="PANTHER" id="PTHR30143:SF0">
    <property type="entry name" value="2-KETO-4-PENTENOATE HYDRATASE"/>
    <property type="match status" value="1"/>
</dbReference>
<evidence type="ECO:0000259" key="2">
    <source>
        <dbReference type="Pfam" id="PF01557"/>
    </source>
</evidence>
<sequence length="264" mass="27457">MNPEVLRETATNLIGAYRTGKAIRSIRQHDAEPTLPDAYEIQREQLNRWSADGESIRGFKVGLASVPAQKSLDATQPILGRLTGRMIHPEHQPLDTKEFIRPRIEPALAFVLRETLRGPGVNAADAIRAVDFVLPALEISDSRIQDGPANAAEMAADNAGCGGVVLGGHPVHLPAADLRLCGCVLYRNGEVAATGAGGMALGSPLNALVWAANAAPAHGTPGSALEPGHLVIVPSLTTAVTAEPGDTVTTTIAGVGSVTAVLSR</sequence>